<dbReference type="OrthoDB" id="9770347at2"/>
<evidence type="ECO:0000256" key="2">
    <source>
        <dbReference type="ARBA" id="ARBA00007430"/>
    </source>
</evidence>
<dbReference type="PANTHER" id="PTHR30250">
    <property type="entry name" value="PST FAMILY PREDICTED COLANIC ACID TRANSPORTER"/>
    <property type="match status" value="1"/>
</dbReference>
<feature type="transmembrane region" description="Helical" evidence="7">
    <location>
        <begin position="328"/>
        <end position="349"/>
    </location>
</feature>
<feature type="transmembrane region" description="Helical" evidence="7">
    <location>
        <begin position="448"/>
        <end position="473"/>
    </location>
</feature>
<keyword evidence="9" id="KW-1185">Reference proteome</keyword>
<evidence type="ECO:0000313" key="8">
    <source>
        <dbReference type="EMBL" id="AXV05467.1"/>
    </source>
</evidence>
<feature type="transmembrane region" description="Helical" evidence="7">
    <location>
        <begin position="387"/>
        <end position="409"/>
    </location>
</feature>
<dbReference type="Proteomes" id="UP000264006">
    <property type="component" value="Chromosome"/>
</dbReference>
<dbReference type="InterPro" id="IPR050833">
    <property type="entry name" value="Poly_Biosynth_Transport"/>
</dbReference>
<feature type="transmembrane region" description="Helical" evidence="7">
    <location>
        <begin position="292"/>
        <end position="316"/>
    </location>
</feature>
<keyword evidence="4 7" id="KW-0812">Transmembrane</keyword>
<dbReference type="CDD" id="cd13127">
    <property type="entry name" value="MATE_tuaB_like"/>
    <property type="match status" value="1"/>
</dbReference>
<evidence type="ECO:0000256" key="4">
    <source>
        <dbReference type="ARBA" id="ARBA00022692"/>
    </source>
</evidence>
<evidence type="ECO:0000256" key="1">
    <source>
        <dbReference type="ARBA" id="ARBA00004651"/>
    </source>
</evidence>
<feature type="transmembrane region" description="Helical" evidence="7">
    <location>
        <begin position="153"/>
        <end position="174"/>
    </location>
</feature>
<keyword evidence="6 7" id="KW-0472">Membrane</keyword>
<dbReference type="GO" id="GO:0005886">
    <property type="term" value="C:plasma membrane"/>
    <property type="evidence" value="ECO:0007669"/>
    <property type="project" value="UniProtKB-SubCell"/>
</dbReference>
<comment type="similarity">
    <text evidence="2">Belongs to the polysaccharide synthase family.</text>
</comment>
<proteinExistence type="inferred from homology"/>
<feature type="transmembrane region" description="Helical" evidence="7">
    <location>
        <begin position="49"/>
        <end position="76"/>
    </location>
</feature>
<dbReference type="KEGG" id="euz:DVS28_a0766"/>
<keyword evidence="3" id="KW-1003">Cell membrane</keyword>
<feature type="transmembrane region" description="Helical" evidence="7">
    <location>
        <begin position="126"/>
        <end position="146"/>
    </location>
</feature>
<evidence type="ECO:0000256" key="5">
    <source>
        <dbReference type="ARBA" id="ARBA00022989"/>
    </source>
</evidence>
<dbReference type="RefSeq" id="WP_114590273.1">
    <property type="nucleotide sequence ID" value="NZ_CAXIBR010000084.1"/>
</dbReference>
<comment type="subcellular location">
    <subcellularLocation>
        <location evidence="1">Cell membrane</location>
        <topology evidence="1">Multi-pass membrane protein</topology>
    </subcellularLocation>
</comment>
<feature type="transmembrane region" description="Helical" evidence="7">
    <location>
        <begin position="180"/>
        <end position="201"/>
    </location>
</feature>
<accession>A0A346XTC0</accession>
<feature type="transmembrane region" description="Helical" evidence="7">
    <location>
        <begin position="421"/>
        <end position="442"/>
    </location>
</feature>
<dbReference type="EMBL" id="CP031165">
    <property type="protein sequence ID" value="AXV05467.1"/>
    <property type="molecule type" value="Genomic_DNA"/>
</dbReference>
<dbReference type="AlphaFoldDB" id="A0A346XTC0"/>
<reference evidence="8 9" key="1">
    <citation type="submission" date="2018-09" db="EMBL/GenBank/DDBJ databases">
        <title>Complete genome sequence of Euzebya sp. DY32-46 isolated from seawater of Pacific Ocean.</title>
        <authorList>
            <person name="Xu L."/>
            <person name="Wu Y.-H."/>
            <person name="Xu X.-W."/>
        </authorList>
    </citation>
    <scope>NUCLEOTIDE SEQUENCE [LARGE SCALE GENOMIC DNA]</scope>
    <source>
        <strain evidence="8 9">DY32-46</strain>
    </source>
</reference>
<name>A0A346XTC0_9ACTN</name>
<dbReference type="Pfam" id="PF13440">
    <property type="entry name" value="Polysacc_synt_3"/>
    <property type="match status" value="1"/>
</dbReference>
<dbReference type="PANTHER" id="PTHR30250:SF10">
    <property type="entry name" value="LIPOPOLYSACCHARIDE BIOSYNTHESIS PROTEIN WZXC"/>
    <property type="match status" value="1"/>
</dbReference>
<feature type="transmembrane region" description="Helical" evidence="7">
    <location>
        <begin position="361"/>
        <end position="381"/>
    </location>
</feature>
<gene>
    <name evidence="8" type="ORF">DVS28_a0766</name>
</gene>
<evidence type="ECO:0000256" key="3">
    <source>
        <dbReference type="ARBA" id="ARBA00022475"/>
    </source>
</evidence>
<organism evidence="8 9">
    <name type="scientific">Euzebya pacifica</name>
    <dbReference type="NCBI Taxonomy" id="1608957"/>
    <lineage>
        <taxon>Bacteria</taxon>
        <taxon>Bacillati</taxon>
        <taxon>Actinomycetota</taxon>
        <taxon>Nitriliruptoria</taxon>
        <taxon>Euzebyales</taxon>
    </lineage>
</organism>
<evidence type="ECO:0000256" key="7">
    <source>
        <dbReference type="SAM" id="Phobius"/>
    </source>
</evidence>
<feature type="transmembrane region" description="Helical" evidence="7">
    <location>
        <begin position="88"/>
        <end position="114"/>
    </location>
</feature>
<feature type="transmembrane region" description="Helical" evidence="7">
    <location>
        <begin position="20"/>
        <end position="37"/>
    </location>
</feature>
<sequence length="516" mass="53405">MTDTGDAAEPNLTRRTLGGFSWSVGGRVLGLVAQIAYTSVMARLLTPELFGIMASAQVVLLAGQILAELGIGRALVQADELSTEQVRAAFTASVGLGVVLTGVLVLAAPAVGLLFDDPAVTSVTRVMATVLIFITLGLTAEAMLLRSMRFKQVALLELGAFVVGYLFVGIGAGLAGAGVWSLVAAAVTKAAVFTIGCLLVARHPMRPMLAWSRVRSLYAFGSQVSVISVVEYLTLALPPTAISRALGQAQLGQFNQGNRIVELPFVNISQALSDVLFPAMARVKEDRQRMAGAYLTALQVTAGLLLPCAAGLAVASDEIVLVLLGDQWGPAAAVLPLLAFQPVVLMLSHYGGVVCEALGTLGAKLAIQVVTLLLLAAGFGLTGTHGLLAMVLAMLVVRVLRFVAYLALMHRILPLGHADQPVALLGGLAASAVVAAAIWGWTSLAHSLGIVVPVVLAGQVLVGAVALTASAFYGPLRGTRDVFVQRLEWAGIGAGGPGGRLLRVLRTGQPESAARP</sequence>
<keyword evidence="5 7" id="KW-1133">Transmembrane helix</keyword>
<protein>
    <submittedName>
        <fullName evidence="8">Lipopolysaccharide biosynthesis protein WzxC</fullName>
    </submittedName>
</protein>
<evidence type="ECO:0000256" key="6">
    <source>
        <dbReference type="ARBA" id="ARBA00023136"/>
    </source>
</evidence>
<evidence type="ECO:0000313" key="9">
    <source>
        <dbReference type="Proteomes" id="UP000264006"/>
    </source>
</evidence>